<keyword evidence="1" id="KW-0472">Membrane</keyword>
<gene>
    <name evidence="2" type="ORF">F6B43_00465</name>
</gene>
<dbReference type="AlphaFoldDB" id="A0A5J5J214"/>
<sequence length="172" mass="18525">MDADAEAGLSPVRHFARALFTEDAIYGLILVSGMIVISAQVQGQPWAAFFTVLVTVVVFWIAHVYSQALALYARHRANHNLWRAIGDAMYKARGMLVVSVPALVLLLAGSAEVVDDELALTTALVVNVVLLALVGWIAVARWSTSFWARTGGALLTAAFGLVLTVLKAFVHH</sequence>
<evidence type="ECO:0000256" key="1">
    <source>
        <dbReference type="SAM" id="Phobius"/>
    </source>
</evidence>
<comment type="caution">
    <text evidence="2">The sequence shown here is derived from an EMBL/GenBank/DDBJ whole genome shotgun (WGS) entry which is preliminary data.</text>
</comment>
<keyword evidence="1" id="KW-1133">Transmembrane helix</keyword>
<name>A0A5J5J214_9MICO</name>
<dbReference type="OrthoDB" id="4827793at2"/>
<evidence type="ECO:0000313" key="2">
    <source>
        <dbReference type="EMBL" id="KAA9110217.1"/>
    </source>
</evidence>
<evidence type="ECO:0000313" key="3">
    <source>
        <dbReference type="Proteomes" id="UP000325827"/>
    </source>
</evidence>
<dbReference type="RefSeq" id="WP_150447021.1">
    <property type="nucleotide sequence ID" value="NZ_VYSA01000001.1"/>
</dbReference>
<proteinExistence type="predicted"/>
<feature type="transmembrane region" description="Helical" evidence="1">
    <location>
        <begin position="94"/>
        <end position="113"/>
    </location>
</feature>
<dbReference type="Proteomes" id="UP000325827">
    <property type="component" value="Unassembled WGS sequence"/>
</dbReference>
<feature type="transmembrane region" description="Helical" evidence="1">
    <location>
        <begin position="119"/>
        <end position="139"/>
    </location>
</feature>
<protein>
    <submittedName>
        <fullName evidence="2">Uncharacterized protein</fullName>
    </submittedName>
</protein>
<keyword evidence="1" id="KW-0812">Transmembrane</keyword>
<keyword evidence="3" id="KW-1185">Reference proteome</keyword>
<organism evidence="2 3">
    <name type="scientific">Microbacterium rhizomatis</name>
    <dbReference type="NCBI Taxonomy" id="1631477"/>
    <lineage>
        <taxon>Bacteria</taxon>
        <taxon>Bacillati</taxon>
        <taxon>Actinomycetota</taxon>
        <taxon>Actinomycetes</taxon>
        <taxon>Micrococcales</taxon>
        <taxon>Microbacteriaceae</taxon>
        <taxon>Microbacterium</taxon>
    </lineage>
</organism>
<feature type="transmembrane region" description="Helical" evidence="1">
    <location>
        <begin position="24"/>
        <end position="41"/>
    </location>
</feature>
<feature type="transmembrane region" description="Helical" evidence="1">
    <location>
        <begin position="47"/>
        <end position="73"/>
    </location>
</feature>
<accession>A0A5J5J214</accession>
<dbReference type="EMBL" id="VYSA01000001">
    <property type="protein sequence ID" value="KAA9110217.1"/>
    <property type="molecule type" value="Genomic_DNA"/>
</dbReference>
<feature type="transmembrane region" description="Helical" evidence="1">
    <location>
        <begin position="151"/>
        <end position="170"/>
    </location>
</feature>
<reference evidence="3" key="1">
    <citation type="submission" date="2019-09" db="EMBL/GenBank/DDBJ databases">
        <title>Mumia zhuanghuii sp. nov. isolated from the intestinal contents of plateau pika (Ochotona curzoniae) in the Qinghai-Tibet plateau of China.</title>
        <authorList>
            <person name="Tian Z."/>
        </authorList>
    </citation>
    <scope>NUCLEOTIDE SEQUENCE [LARGE SCALE GENOMIC DNA]</scope>
    <source>
        <strain evidence="3">JCM 30598</strain>
    </source>
</reference>